<proteinExistence type="predicted"/>
<keyword evidence="2" id="KW-1185">Reference proteome</keyword>
<evidence type="ECO:0000313" key="2">
    <source>
        <dbReference type="Proteomes" id="UP001148662"/>
    </source>
</evidence>
<name>A0ACC1SDA6_9APHY</name>
<organism evidence="1 2">
    <name type="scientific">Phlebia brevispora</name>
    <dbReference type="NCBI Taxonomy" id="194682"/>
    <lineage>
        <taxon>Eukaryota</taxon>
        <taxon>Fungi</taxon>
        <taxon>Dikarya</taxon>
        <taxon>Basidiomycota</taxon>
        <taxon>Agaricomycotina</taxon>
        <taxon>Agaricomycetes</taxon>
        <taxon>Polyporales</taxon>
        <taxon>Meruliaceae</taxon>
        <taxon>Phlebia</taxon>
    </lineage>
</organism>
<dbReference type="EMBL" id="JANHOG010001428">
    <property type="protein sequence ID" value="KAJ3537223.1"/>
    <property type="molecule type" value="Genomic_DNA"/>
</dbReference>
<sequence>MPKGVPSIVPVIIHGQEEGKDTLKGQLRVDMELWDVLLRPNLAARHAVGIYGVVIGVFIRNEVTVTVTIRFRNGKESLYTLEI</sequence>
<protein>
    <submittedName>
        <fullName evidence="1">Uncharacterized protein</fullName>
    </submittedName>
</protein>
<accession>A0ACC1SDA6</accession>
<evidence type="ECO:0000313" key="1">
    <source>
        <dbReference type="EMBL" id="KAJ3537223.1"/>
    </source>
</evidence>
<comment type="caution">
    <text evidence="1">The sequence shown here is derived from an EMBL/GenBank/DDBJ whole genome shotgun (WGS) entry which is preliminary data.</text>
</comment>
<dbReference type="Proteomes" id="UP001148662">
    <property type="component" value="Unassembled WGS sequence"/>
</dbReference>
<gene>
    <name evidence="1" type="ORF">NM688_g6719</name>
</gene>
<reference evidence="1" key="1">
    <citation type="submission" date="2022-07" db="EMBL/GenBank/DDBJ databases">
        <title>Genome Sequence of Phlebia brevispora.</title>
        <authorList>
            <person name="Buettner E."/>
        </authorList>
    </citation>
    <scope>NUCLEOTIDE SEQUENCE</scope>
    <source>
        <strain evidence="1">MPL23</strain>
    </source>
</reference>